<evidence type="ECO:0000313" key="1">
    <source>
        <dbReference type="EMBL" id="KAI8434601.1"/>
    </source>
</evidence>
<keyword evidence="2" id="KW-1185">Reference proteome</keyword>
<proteinExistence type="predicted"/>
<reference evidence="1 2" key="1">
    <citation type="journal article" date="2022" name="Genome Biol. Evol.">
        <title>The Spruce Budworm Genome: Reconstructing the Evolutionary History of Antifreeze Proteins.</title>
        <authorList>
            <person name="Beliveau C."/>
            <person name="Gagne P."/>
            <person name="Picq S."/>
            <person name="Vernygora O."/>
            <person name="Keeling C.I."/>
            <person name="Pinkney K."/>
            <person name="Doucet D."/>
            <person name="Wen F."/>
            <person name="Johnston J.S."/>
            <person name="Maaroufi H."/>
            <person name="Boyle B."/>
            <person name="Laroche J."/>
            <person name="Dewar K."/>
            <person name="Juretic N."/>
            <person name="Blackburn G."/>
            <person name="Nisole A."/>
            <person name="Brunet B."/>
            <person name="Brandao M."/>
            <person name="Lumley L."/>
            <person name="Duan J."/>
            <person name="Quan G."/>
            <person name="Lucarotti C.J."/>
            <person name="Roe A.D."/>
            <person name="Sperling F.A.H."/>
            <person name="Levesque R.C."/>
            <person name="Cusson M."/>
        </authorList>
    </citation>
    <scope>NUCLEOTIDE SEQUENCE [LARGE SCALE GENOMIC DNA]</scope>
    <source>
        <strain evidence="1">Glfc:IPQL:Cfum</strain>
    </source>
</reference>
<organism evidence="1 2">
    <name type="scientific">Choristoneura fumiferana</name>
    <name type="common">Spruce budworm moth</name>
    <name type="synonym">Archips fumiferana</name>
    <dbReference type="NCBI Taxonomy" id="7141"/>
    <lineage>
        <taxon>Eukaryota</taxon>
        <taxon>Metazoa</taxon>
        <taxon>Ecdysozoa</taxon>
        <taxon>Arthropoda</taxon>
        <taxon>Hexapoda</taxon>
        <taxon>Insecta</taxon>
        <taxon>Pterygota</taxon>
        <taxon>Neoptera</taxon>
        <taxon>Endopterygota</taxon>
        <taxon>Lepidoptera</taxon>
        <taxon>Glossata</taxon>
        <taxon>Ditrysia</taxon>
        <taxon>Tortricoidea</taxon>
        <taxon>Tortricidae</taxon>
        <taxon>Tortricinae</taxon>
        <taxon>Choristoneura</taxon>
    </lineage>
</organism>
<comment type="caution">
    <text evidence="1">The sequence shown here is derived from an EMBL/GenBank/DDBJ whole genome shotgun (WGS) entry which is preliminary data.</text>
</comment>
<name>A0ACC0KEG8_CHOFU</name>
<sequence length="316" mass="33925">MDFVIGGLAGAGATVFTNPIDVVKTRMQLQGELQPKNQQVVRYKGMFHALYVIGRTDGALALQKGLAPALILGFTMNSVRLGMYHVAEVNGWTKKKGGDVSINKAMFWSSVSGILSGVVANPVSVLKTRIQASAHPSIAVGRQHRYKGETGRLTTSYSSQAYEWPIRGCAAARYDDATDWRVASERVHTCRVASESARGMLRGVAGVGTRPSMFDGMSKIYYSEGFKGYFAGVNATCTRLAVGSAAQLTTFSAAKEALAFHGIFESSPFWLAFAASAISGAVVALAMCPFDVTTVRLYNQGNVNYNLSVCTERKSS</sequence>
<evidence type="ECO:0000313" key="2">
    <source>
        <dbReference type="Proteomes" id="UP001064048"/>
    </source>
</evidence>
<dbReference type="Proteomes" id="UP001064048">
    <property type="component" value="Chromosome 5"/>
</dbReference>
<protein>
    <submittedName>
        <fullName evidence="1">Uncharacterized protein</fullName>
    </submittedName>
</protein>
<accession>A0ACC0KEG8</accession>
<gene>
    <name evidence="1" type="ORF">MSG28_003139</name>
</gene>
<dbReference type="EMBL" id="CM046105">
    <property type="protein sequence ID" value="KAI8434601.1"/>
    <property type="molecule type" value="Genomic_DNA"/>
</dbReference>